<dbReference type="InterPro" id="IPR000477">
    <property type="entry name" value="RT_dom"/>
</dbReference>
<comment type="caution">
    <text evidence="2">The sequence shown here is derived from an EMBL/GenBank/DDBJ whole genome shotgun (WGS) entry which is preliminary data.</text>
</comment>
<keyword evidence="2" id="KW-0808">Transferase</keyword>
<reference evidence="2 3" key="1">
    <citation type="submission" date="2021-06" db="EMBL/GenBank/DDBJ databases">
        <title>Caerostris extrusa draft genome.</title>
        <authorList>
            <person name="Kono N."/>
            <person name="Arakawa K."/>
        </authorList>
    </citation>
    <scope>NUCLEOTIDE SEQUENCE [LARGE SCALE GENOMIC DNA]</scope>
</reference>
<accession>A0AAV4R8W0</accession>
<name>A0AAV4R8W0_CAEEX</name>
<dbReference type="Pfam" id="PF00078">
    <property type="entry name" value="RVT_1"/>
    <property type="match status" value="1"/>
</dbReference>
<dbReference type="InterPro" id="IPR043502">
    <property type="entry name" value="DNA/RNA_pol_sf"/>
</dbReference>
<dbReference type="SUPFAM" id="SSF56672">
    <property type="entry name" value="DNA/RNA polymerases"/>
    <property type="match status" value="1"/>
</dbReference>
<feature type="domain" description="Reverse transcriptase" evidence="1">
    <location>
        <begin position="4"/>
        <end position="165"/>
    </location>
</feature>
<dbReference type="EMBL" id="BPLR01007388">
    <property type="protein sequence ID" value="GIY16533.1"/>
    <property type="molecule type" value="Genomic_DNA"/>
</dbReference>
<dbReference type="PANTHER" id="PTHR36688">
    <property type="entry name" value="ENDO/EXONUCLEASE/PHOSPHATASE DOMAIN-CONTAINING PROTEIN"/>
    <property type="match status" value="1"/>
</dbReference>
<evidence type="ECO:0000313" key="2">
    <source>
        <dbReference type="EMBL" id="GIY16533.1"/>
    </source>
</evidence>
<protein>
    <submittedName>
        <fullName evidence="2">Reverse transcriptase domain-containing protein</fullName>
    </submittedName>
</protein>
<evidence type="ECO:0000259" key="1">
    <source>
        <dbReference type="Pfam" id="PF00078"/>
    </source>
</evidence>
<dbReference type="Proteomes" id="UP001054945">
    <property type="component" value="Unassembled WGS sequence"/>
</dbReference>
<organism evidence="2 3">
    <name type="scientific">Caerostris extrusa</name>
    <name type="common">Bark spider</name>
    <name type="synonym">Caerostris bankana</name>
    <dbReference type="NCBI Taxonomy" id="172846"/>
    <lineage>
        <taxon>Eukaryota</taxon>
        <taxon>Metazoa</taxon>
        <taxon>Ecdysozoa</taxon>
        <taxon>Arthropoda</taxon>
        <taxon>Chelicerata</taxon>
        <taxon>Arachnida</taxon>
        <taxon>Araneae</taxon>
        <taxon>Araneomorphae</taxon>
        <taxon>Entelegynae</taxon>
        <taxon>Araneoidea</taxon>
        <taxon>Araneidae</taxon>
        <taxon>Caerostris</taxon>
    </lineage>
</organism>
<sequence length="294" mass="34019">MDFLVKHNVLHFYQTSYREKHSTVDQLFYLSQSIINGLQGKPHRKIVAVFLDLSDWIWRQKLIHNIHSTGIKGNGFYGLMIFSEGSVLSPLLFLIYMNTIHPHIQSDTRISCYSDDIAIWHTHRDITTSQKALNVTLKNIAIWAKDLKLSINADKTNFCVFSTDRKHRSTFNLFIKFNDSPIKRIDFSTYLSITMDPELRFTRHIVHTTNKALRKLSILRKLCGTTWGSRPKTVKSAFCSIIRPLFEYTARFRIQAPILLKWTLSNTEPQSIENHYSNVAYLLSKTGATLPPSN</sequence>
<dbReference type="PANTHER" id="PTHR36688:SF1">
    <property type="entry name" value="ENDONUCLEASE_EXONUCLEASE_PHOSPHATASE DOMAIN-CONTAINING PROTEIN"/>
    <property type="match status" value="1"/>
</dbReference>
<keyword evidence="3" id="KW-1185">Reference proteome</keyword>
<gene>
    <name evidence="2" type="primary">DDZ39_07815</name>
    <name evidence="2" type="ORF">CEXT_571511</name>
</gene>
<keyword evidence="2" id="KW-0695">RNA-directed DNA polymerase</keyword>
<dbReference type="InterPro" id="IPR052560">
    <property type="entry name" value="RdDP_mobile_element"/>
</dbReference>
<dbReference type="AlphaFoldDB" id="A0AAV4R8W0"/>
<keyword evidence="2" id="KW-0548">Nucleotidyltransferase</keyword>
<evidence type="ECO:0000313" key="3">
    <source>
        <dbReference type="Proteomes" id="UP001054945"/>
    </source>
</evidence>
<proteinExistence type="predicted"/>
<dbReference type="GO" id="GO:0003964">
    <property type="term" value="F:RNA-directed DNA polymerase activity"/>
    <property type="evidence" value="ECO:0007669"/>
    <property type="project" value="UniProtKB-KW"/>
</dbReference>